<accession>A0ABS4VLK7</accession>
<evidence type="ECO:0000256" key="4">
    <source>
        <dbReference type="SAM" id="Phobius"/>
    </source>
</evidence>
<keyword evidence="2 4" id="KW-0472">Membrane</keyword>
<evidence type="ECO:0000313" key="5">
    <source>
        <dbReference type="EMBL" id="MBP2364805.1"/>
    </source>
</evidence>
<feature type="region of interest" description="Disordered" evidence="3">
    <location>
        <begin position="1"/>
        <end position="26"/>
    </location>
</feature>
<comment type="caution">
    <text evidence="5">The sequence shown here is derived from an EMBL/GenBank/DDBJ whole genome shotgun (WGS) entry which is preliminary data.</text>
</comment>
<keyword evidence="4" id="KW-1133">Transmembrane helix</keyword>
<evidence type="ECO:0000313" key="6">
    <source>
        <dbReference type="Proteomes" id="UP001519295"/>
    </source>
</evidence>
<keyword evidence="4" id="KW-0812">Transmembrane</keyword>
<name>A0ABS4VLK7_9PSEU</name>
<dbReference type="EMBL" id="JAGINU010000001">
    <property type="protein sequence ID" value="MBP2364805.1"/>
    <property type="molecule type" value="Genomic_DNA"/>
</dbReference>
<organism evidence="5 6">
    <name type="scientific">Pseudonocardia parietis</name>
    <dbReference type="NCBI Taxonomy" id="570936"/>
    <lineage>
        <taxon>Bacteria</taxon>
        <taxon>Bacillati</taxon>
        <taxon>Actinomycetota</taxon>
        <taxon>Actinomycetes</taxon>
        <taxon>Pseudonocardiales</taxon>
        <taxon>Pseudonocardiaceae</taxon>
        <taxon>Pseudonocardia</taxon>
    </lineage>
</organism>
<feature type="transmembrane region" description="Helical" evidence="4">
    <location>
        <begin position="29"/>
        <end position="49"/>
    </location>
</feature>
<evidence type="ECO:0000256" key="1">
    <source>
        <dbReference type="ARBA" id="ARBA00004370"/>
    </source>
</evidence>
<dbReference type="PANTHER" id="PTHR37042">
    <property type="entry name" value="OUTER MEMBRANE PROTEIN RV1973"/>
    <property type="match status" value="1"/>
</dbReference>
<comment type="subcellular location">
    <subcellularLocation>
        <location evidence="1">Membrane</location>
    </subcellularLocation>
</comment>
<dbReference type="Proteomes" id="UP001519295">
    <property type="component" value="Unassembled WGS sequence"/>
</dbReference>
<dbReference type="RefSeq" id="WP_210024818.1">
    <property type="nucleotide sequence ID" value="NZ_JAGINU010000001.1"/>
</dbReference>
<proteinExistence type="predicted"/>
<gene>
    <name evidence="5" type="ORF">JOF36_000501</name>
</gene>
<dbReference type="PANTHER" id="PTHR37042:SF4">
    <property type="entry name" value="OUTER MEMBRANE PROTEIN RV1973"/>
    <property type="match status" value="1"/>
</dbReference>
<keyword evidence="6" id="KW-1185">Reference proteome</keyword>
<evidence type="ECO:0000256" key="3">
    <source>
        <dbReference type="SAM" id="MobiDB-lite"/>
    </source>
</evidence>
<evidence type="ECO:0000256" key="2">
    <source>
        <dbReference type="ARBA" id="ARBA00023136"/>
    </source>
</evidence>
<protein>
    <submittedName>
        <fullName evidence="5">Mce-associated membrane protein</fullName>
    </submittedName>
</protein>
<reference evidence="5 6" key="1">
    <citation type="submission" date="2021-03" db="EMBL/GenBank/DDBJ databases">
        <title>Sequencing the genomes of 1000 actinobacteria strains.</title>
        <authorList>
            <person name="Klenk H.-P."/>
        </authorList>
    </citation>
    <scope>NUCLEOTIDE SEQUENCE [LARGE SCALE GENOMIC DNA]</scope>
    <source>
        <strain evidence="5 6">DSM 45256</strain>
    </source>
</reference>
<sequence length="182" mass="19221">MTEVPDDTEHSGPVATTPPQGADRRHRRAALALTLALGIALVAAVAGGITAVGSSTADRAGNEAVAAARQVALELTSMKAATAEADLQRLLANSTGEFHDEFVERRQAFVDIVQRARVDTTGEVVTAGLDFERDGTAHVLVAVHSTVRNSAAEQGEPRDYRLGISLEHVDGRWLASKVDFVA</sequence>